<evidence type="ECO:0000256" key="1">
    <source>
        <dbReference type="ARBA" id="ARBA00009477"/>
    </source>
</evidence>
<dbReference type="GO" id="GO:0016020">
    <property type="term" value="C:membrane"/>
    <property type="evidence" value="ECO:0007669"/>
    <property type="project" value="InterPro"/>
</dbReference>
<feature type="region of interest" description="Disordered" evidence="3">
    <location>
        <begin position="35"/>
        <end position="71"/>
    </location>
</feature>
<evidence type="ECO:0000313" key="9">
    <source>
        <dbReference type="EMBL" id="APV36669.1"/>
    </source>
</evidence>
<dbReference type="Gene3D" id="2.40.420.20">
    <property type="match status" value="1"/>
</dbReference>
<dbReference type="GO" id="GO:0030288">
    <property type="term" value="C:outer membrane-bounded periplasmic space"/>
    <property type="evidence" value="ECO:0007669"/>
    <property type="project" value="TreeGrafter"/>
</dbReference>
<feature type="domain" description="CzcB-like barrel-sandwich hybrid" evidence="7">
    <location>
        <begin position="114"/>
        <end position="252"/>
    </location>
</feature>
<dbReference type="InterPro" id="IPR058792">
    <property type="entry name" value="Beta-barrel_RND_2"/>
</dbReference>
<accession>A0A1P8EKD1</accession>
<evidence type="ECO:0000256" key="3">
    <source>
        <dbReference type="SAM" id="MobiDB-lite"/>
    </source>
</evidence>
<dbReference type="eggNOG" id="COG0845">
    <property type="taxonomic scope" value="Bacteria"/>
</dbReference>
<evidence type="ECO:0000256" key="4">
    <source>
        <dbReference type="SAM" id="Phobius"/>
    </source>
</evidence>
<dbReference type="Pfam" id="PF25954">
    <property type="entry name" value="Beta-barrel_RND_2"/>
    <property type="match status" value="1"/>
</dbReference>
<evidence type="ECO:0000259" key="6">
    <source>
        <dbReference type="Pfam" id="PF25954"/>
    </source>
</evidence>
<dbReference type="SUPFAM" id="SSF111369">
    <property type="entry name" value="HlyD-like secretion proteins"/>
    <property type="match status" value="1"/>
</dbReference>
<feature type="domain" description="CzcB-like alpha-helical hairpin" evidence="5">
    <location>
        <begin position="152"/>
        <end position="211"/>
    </location>
</feature>
<dbReference type="Pfam" id="PF25973">
    <property type="entry name" value="BSH_CzcB"/>
    <property type="match status" value="1"/>
</dbReference>
<dbReference type="InterPro" id="IPR051909">
    <property type="entry name" value="MFP_Cation_Efflux"/>
</dbReference>
<dbReference type="GO" id="GO:0022857">
    <property type="term" value="F:transmembrane transporter activity"/>
    <property type="evidence" value="ECO:0007669"/>
    <property type="project" value="InterPro"/>
</dbReference>
<evidence type="ECO:0000259" key="7">
    <source>
        <dbReference type="Pfam" id="PF25973"/>
    </source>
</evidence>
<evidence type="ECO:0000256" key="2">
    <source>
        <dbReference type="ARBA" id="ARBA00022448"/>
    </source>
</evidence>
<keyword evidence="4" id="KW-1133">Transmembrane helix</keyword>
<dbReference type="Pfam" id="PF25975">
    <property type="entry name" value="CzcB_C"/>
    <property type="match status" value="1"/>
</dbReference>
<keyword evidence="4" id="KW-0812">Transmembrane</keyword>
<evidence type="ECO:0000313" key="10">
    <source>
        <dbReference type="Proteomes" id="UP000185674"/>
    </source>
</evidence>
<dbReference type="InterPro" id="IPR058648">
    <property type="entry name" value="HH_CzcB-like"/>
</dbReference>
<dbReference type="InterPro" id="IPR058649">
    <property type="entry name" value="CzcB_C"/>
</dbReference>
<dbReference type="Pfam" id="PF25893">
    <property type="entry name" value="HH_CzcB"/>
    <property type="match status" value="1"/>
</dbReference>
<dbReference type="AlphaFoldDB" id="A0A1P8EKD1"/>
<feature type="domain" description="CzcB-like C-terminal circularly permuted SH3-like" evidence="8">
    <location>
        <begin position="340"/>
        <end position="405"/>
    </location>
</feature>
<dbReference type="KEGG" id="asol:BEN76_11840"/>
<organism evidence="9 10">
    <name type="scientific">Acinetobacter soli</name>
    <dbReference type="NCBI Taxonomy" id="487316"/>
    <lineage>
        <taxon>Bacteria</taxon>
        <taxon>Pseudomonadati</taxon>
        <taxon>Pseudomonadota</taxon>
        <taxon>Gammaproteobacteria</taxon>
        <taxon>Moraxellales</taxon>
        <taxon>Moraxellaceae</taxon>
        <taxon>Acinetobacter</taxon>
    </lineage>
</organism>
<feature type="domain" description="CusB-like beta-barrel" evidence="6">
    <location>
        <begin position="257"/>
        <end position="332"/>
    </location>
</feature>
<keyword evidence="4" id="KW-0472">Membrane</keyword>
<feature type="compositionally biased region" description="Basic and acidic residues" evidence="3">
    <location>
        <begin position="41"/>
        <end position="71"/>
    </location>
</feature>
<evidence type="ECO:0000259" key="8">
    <source>
        <dbReference type="Pfam" id="PF25975"/>
    </source>
</evidence>
<dbReference type="EMBL" id="CP016896">
    <property type="protein sequence ID" value="APV36669.1"/>
    <property type="molecule type" value="Genomic_DNA"/>
</dbReference>
<dbReference type="Proteomes" id="UP000185674">
    <property type="component" value="Chromosome"/>
</dbReference>
<gene>
    <name evidence="9" type="ORF">BEN76_11840</name>
</gene>
<dbReference type="RefSeq" id="WP_076033134.1">
    <property type="nucleotide sequence ID" value="NZ_CP016896.1"/>
</dbReference>
<dbReference type="Gene3D" id="2.40.30.170">
    <property type="match status" value="1"/>
</dbReference>
<sequence>MLTKKSQWFWVVLVLIISLVVAGMLLFSGKKSSAMNGGGAEHAHAEAQEAKTEESGHEAHQEKATEAHQEEQPELIFTAQQLQQFGIVTDRVRLGEIQQQTRHPAKLVVNTDAQAHVGASFMAQVEQVNVSLGQSVKRGQVLATLFVPELIDQQANLSLAREALNLAAQDYQREKQLMNQGVSARQDYQRAYNAYRQAQIQVQAATQRLSAYGASAGSQGRYAVRAPLSGTISSKDIVVGEQVATGKPLFVIDQLDQLWLEFILPNSSTVAMQPGQKIKFISLQTQHEFEAQIQSLTAQADQDTGRLQVRGKVLTAAKELRPNLMVNVLLERPHAAPVLRVDKRAVQQREGQSVVFVVSQDKKGLRFEPKPVQTGRYSSDGAWVEIVSGLTQQQQYVREGSFVLKSELEKGEAEHGH</sequence>
<dbReference type="GO" id="GO:0015679">
    <property type="term" value="P:plasma membrane copper ion transport"/>
    <property type="evidence" value="ECO:0007669"/>
    <property type="project" value="TreeGrafter"/>
</dbReference>
<evidence type="ECO:0000259" key="5">
    <source>
        <dbReference type="Pfam" id="PF25893"/>
    </source>
</evidence>
<dbReference type="NCBIfam" id="TIGR01730">
    <property type="entry name" value="RND_mfp"/>
    <property type="match status" value="1"/>
</dbReference>
<dbReference type="GO" id="GO:0060003">
    <property type="term" value="P:copper ion export"/>
    <property type="evidence" value="ECO:0007669"/>
    <property type="project" value="TreeGrafter"/>
</dbReference>
<protein>
    <submittedName>
        <fullName evidence="9">Efflux transporter periplasmic adaptor subunit</fullName>
    </submittedName>
</protein>
<dbReference type="InterPro" id="IPR058647">
    <property type="entry name" value="BSH_CzcB-like"/>
</dbReference>
<dbReference type="Gene3D" id="1.10.287.470">
    <property type="entry name" value="Helix hairpin bin"/>
    <property type="match status" value="1"/>
</dbReference>
<name>A0A1P8EKD1_9GAMM</name>
<dbReference type="PANTHER" id="PTHR30097">
    <property type="entry name" value="CATION EFFLUX SYSTEM PROTEIN CUSB"/>
    <property type="match status" value="1"/>
</dbReference>
<keyword evidence="2" id="KW-0813">Transport</keyword>
<comment type="similarity">
    <text evidence="1">Belongs to the membrane fusion protein (MFP) (TC 8.A.1) family.</text>
</comment>
<dbReference type="InterPro" id="IPR006143">
    <property type="entry name" value="RND_pump_MFP"/>
</dbReference>
<dbReference type="STRING" id="487316.BEN76_11840"/>
<proteinExistence type="inferred from homology"/>
<dbReference type="PANTHER" id="PTHR30097:SF4">
    <property type="entry name" value="SLR6042 PROTEIN"/>
    <property type="match status" value="1"/>
</dbReference>
<reference evidence="9 10" key="1">
    <citation type="submission" date="2016-08" db="EMBL/GenBank/DDBJ databases">
        <title>Complete genome sequence of Acinetobacter baylyi strain GFJ2.</title>
        <authorList>
            <person name="Tabata M."/>
            <person name="Kuboki S."/>
            <person name="Gibu N."/>
            <person name="Kinouchi Y."/>
            <person name="Vangnai A."/>
            <person name="Kasai D."/>
            <person name="Fukuda M."/>
        </authorList>
    </citation>
    <scope>NUCLEOTIDE SEQUENCE [LARGE SCALE GENOMIC DNA]</scope>
    <source>
        <strain evidence="9 10">GFJ2</strain>
    </source>
</reference>
<dbReference type="GO" id="GO:0046914">
    <property type="term" value="F:transition metal ion binding"/>
    <property type="evidence" value="ECO:0007669"/>
    <property type="project" value="TreeGrafter"/>
</dbReference>
<feature type="transmembrane region" description="Helical" evidence="4">
    <location>
        <begin position="6"/>
        <end position="27"/>
    </location>
</feature>